<feature type="domain" description="DUF6996" evidence="1">
    <location>
        <begin position="4"/>
        <end position="81"/>
    </location>
</feature>
<organism evidence="3 4">
    <name type="scientific">Neisseria elongata subsp. nitroreducens</name>
    <dbReference type="NCBI Taxonomy" id="90367"/>
    <lineage>
        <taxon>Bacteria</taxon>
        <taxon>Pseudomonadati</taxon>
        <taxon>Pseudomonadota</taxon>
        <taxon>Betaproteobacteria</taxon>
        <taxon>Neisseriales</taxon>
        <taxon>Neisseriaceae</taxon>
        <taxon>Neisseria</taxon>
    </lineage>
</organism>
<dbReference type="InterPro" id="IPR054265">
    <property type="entry name" value="DUF6996"/>
</dbReference>
<sequence length="261" mass="30520">MASDIAWQRIFDELNLHEHDFDAAPAEITAEQIKNACRDFSRVADKEVRILCKQDRRRDRPRIFVDNNLFILPKHNGSYYIVKGEGYVDIPDIISGIQDYYSILDFPLQSSSVGDSEMQHVDFAYANSLIRTFMDDPSLVLTIRGRKYSPHFECRVNGFNLNISSIQTEVDAGYEGRNSVVLLEAKNSGTTDTIIRQIYFPFRQWSTHIPNKSVHTLFFEKRIINNDLIYYIWQFDFQDVNDYNSIRLVRSARYRIIQNNP</sequence>
<gene>
    <name evidence="3" type="ORF">J8641_04980</name>
</gene>
<dbReference type="InterPro" id="IPR054266">
    <property type="entry name" value="DUF6997"/>
</dbReference>
<dbReference type="EMBL" id="JAGJWT010000003">
    <property type="protein sequence ID" value="MBS9340181.1"/>
    <property type="molecule type" value="Genomic_DNA"/>
</dbReference>
<reference evidence="3" key="1">
    <citation type="submission" date="2021-04" db="EMBL/GenBank/DDBJ databases">
        <title>Genomic characterization of endocarditis-associated Neisseria elongata subsp. nitroreducens.</title>
        <authorList>
            <person name="Schorner M."/>
            <person name="Passarelli-Araujo H."/>
            <person name="Scheffer M."/>
            <person name="Barazzetti F."/>
            <person name="Martins J."/>
            <person name="Machado H."/>
            <person name="Palmeiro J."/>
            <person name="Bazzo M."/>
        </authorList>
    </citation>
    <scope>NUCLEOTIDE SEQUENCE</scope>
    <source>
        <strain evidence="3">Nel_M001</strain>
    </source>
</reference>
<proteinExistence type="predicted"/>
<protein>
    <submittedName>
        <fullName evidence="3">Uncharacterized protein</fullName>
    </submittedName>
</protein>
<evidence type="ECO:0000313" key="3">
    <source>
        <dbReference type="EMBL" id="MBS9340181.1"/>
    </source>
</evidence>
<dbReference type="RefSeq" id="WP_214037606.1">
    <property type="nucleotide sequence ID" value="NZ_JAGJWT010000003.1"/>
</dbReference>
<dbReference type="Pfam" id="PF22515">
    <property type="entry name" value="DUF6996"/>
    <property type="match status" value="1"/>
</dbReference>
<evidence type="ECO:0000313" key="4">
    <source>
        <dbReference type="Proteomes" id="UP000708805"/>
    </source>
</evidence>
<accession>A0A9X0ZVN9</accession>
<name>A0A9X0ZVN9_NEIEL</name>
<dbReference type="Proteomes" id="UP000708805">
    <property type="component" value="Unassembled WGS sequence"/>
</dbReference>
<dbReference type="Pfam" id="PF22518">
    <property type="entry name" value="DUF6997"/>
    <property type="match status" value="1"/>
</dbReference>
<evidence type="ECO:0000259" key="1">
    <source>
        <dbReference type="Pfam" id="PF22515"/>
    </source>
</evidence>
<comment type="caution">
    <text evidence="3">The sequence shown here is derived from an EMBL/GenBank/DDBJ whole genome shotgun (WGS) entry which is preliminary data.</text>
</comment>
<evidence type="ECO:0000259" key="2">
    <source>
        <dbReference type="Pfam" id="PF22518"/>
    </source>
</evidence>
<feature type="domain" description="DUF6997" evidence="2">
    <location>
        <begin position="86"/>
        <end position="254"/>
    </location>
</feature>
<dbReference type="AlphaFoldDB" id="A0A9X0ZVN9"/>